<comment type="caution">
    <text evidence="2">The sequence shown here is derived from an EMBL/GenBank/DDBJ whole genome shotgun (WGS) entry which is preliminary data.</text>
</comment>
<reference evidence="2 3" key="1">
    <citation type="submission" date="2024-06" db="EMBL/GenBank/DDBJ databases">
        <authorList>
            <person name="Kraege A."/>
            <person name="Thomma B."/>
        </authorList>
    </citation>
    <scope>NUCLEOTIDE SEQUENCE [LARGE SCALE GENOMIC DNA]</scope>
</reference>
<dbReference type="Gene3D" id="3.80.10.10">
    <property type="entry name" value="Ribonuclease Inhibitor"/>
    <property type="match status" value="1"/>
</dbReference>
<protein>
    <submittedName>
        <fullName evidence="2">G11897 protein</fullName>
    </submittedName>
</protein>
<sequence length="296" mass="32823">MVRGMKDLPFDVLCDIVARCAGGNIYKLAVLRAVNRTFKASVAVVGSSLDVANMRYHYDTGVSYPSGGDTVVKGVLEGCSKLIGLLLVSRVDYCELGFRKLLSCMPDTLCILDMPSCHMSYEVLLEIGALPHLQALGLSNGYIHRTCSPWKGFPQLKLLRVDWMRSVCAEALEPLRGQLLYLSCHSCQYIDDTLRDGLDSCVALDLGRNMISDNGLQSLLDGGAPNLKTLLLSAKSGKSWEDGTWTIAMVEEMQDEGIEIIQRARYWTNKDAVEECLQDYFQDSPEVLKYAAKYII</sequence>
<evidence type="ECO:0000256" key="1">
    <source>
        <dbReference type="ARBA" id="ARBA00004430"/>
    </source>
</evidence>
<name>A0ABP1GDQ1_9CHLO</name>
<gene>
    <name evidence="2" type="primary">g11897</name>
    <name evidence="2" type="ORF">VP750_LOCUS10620</name>
</gene>
<dbReference type="InterPro" id="IPR032675">
    <property type="entry name" value="LRR_dom_sf"/>
</dbReference>
<evidence type="ECO:0000313" key="3">
    <source>
        <dbReference type="Proteomes" id="UP001497392"/>
    </source>
</evidence>
<evidence type="ECO:0000313" key="2">
    <source>
        <dbReference type="EMBL" id="CAL5228714.1"/>
    </source>
</evidence>
<accession>A0ABP1GDQ1</accession>
<dbReference type="SUPFAM" id="SSF52047">
    <property type="entry name" value="RNI-like"/>
    <property type="match status" value="1"/>
</dbReference>
<organism evidence="2 3">
    <name type="scientific">Coccomyxa viridis</name>
    <dbReference type="NCBI Taxonomy" id="1274662"/>
    <lineage>
        <taxon>Eukaryota</taxon>
        <taxon>Viridiplantae</taxon>
        <taxon>Chlorophyta</taxon>
        <taxon>core chlorophytes</taxon>
        <taxon>Trebouxiophyceae</taxon>
        <taxon>Trebouxiophyceae incertae sedis</taxon>
        <taxon>Coccomyxaceae</taxon>
        <taxon>Coccomyxa</taxon>
    </lineage>
</organism>
<comment type="subcellular location">
    <subcellularLocation>
        <location evidence="1">Cytoplasm</location>
        <location evidence="1">Cytoskeleton</location>
        <location evidence="1">Cilium axoneme</location>
    </subcellularLocation>
</comment>
<dbReference type="EMBL" id="CAXHTA020000019">
    <property type="protein sequence ID" value="CAL5228714.1"/>
    <property type="molecule type" value="Genomic_DNA"/>
</dbReference>
<keyword evidence="3" id="KW-1185">Reference proteome</keyword>
<proteinExistence type="predicted"/>
<dbReference type="Proteomes" id="UP001497392">
    <property type="component" value="Unassembled WGS sequence"/>
</dbReference>